<accession>V9SGT4</accession>
<evidence type="ECO:0000313" key="2">
    <source>
        <dbReference type="EMBL" id="AHC54987.1"/>
    </source>
</evidence>
<sequence length="250" mass="28578">MSLTFDTFWNNSIFSFQTKKSSIKPNKKYGTTKPFRKMFRKEKLRNKERLHMEKKKRRENIGLGLAALGAAGLAVYVFRRERKIDKMLPEVTKRVLNSPKADAMYTVRALTRVPDPPSYIGSFVLFPVGGGPDYDERSTTELHVLQTGKTFSTKYKPVFFQTDNPKYVTWKDDFPLNKISKEVEEVFPDRKRFEVKKNIEAIHYCPKHLLASDAPHALARSIANVEVAHDKKFLGGCASVLGLGIAIFML</sequence>
<dbReference type="EMBL" id="KF483846">
    <property type="protein sequence ID" value="AHC54987.1"/>
    <property type="molecule type" value="Genomic_DNA"/>
</dbReference>
<protein>
    <submittedName>
        <fullName evidence="2">Uncharacterized protein</fullName>
    </submittedName>
</protein>
<keyword evidence="1" id="KW-0812">Transmembrane</keyword>
<evidence type="ECO:0000313" key="3">
    <source>
        <dbReference type="Proteomes" id="UP000232615"/>
    </source>
</evidence>
<dbReference type="Proteomes" id="UP000232615">
    <property type="component" value="Segment"/>
</dbReference>
<reference evidence="2 3" key="1">
    <citation type="journal article" date="2014" name="Arch. Virol.">
        <title>Complete genome sequence of Tunisvirus, a new member of the proposed family Marseilleviridae.</title>
        <authorList>
            <person name="Aherfi S."/>
            <person name="Boughalmi M."/>
            <person name="Pagnier I."/>
            <person name="Fournous G."/>
            <person name="La Scola B."/>
            <person name="Raoult D."/>
            <person name="Colson P."/>
        </authorList>
    </citation>
    <scope>NUCLEOTIDE SEQUENCE [LARGE SCALE GENOMIC DNA]</scope>
    <source>
        <strain evidence="2 3">U484</strain>
    </source>
</reference>
<gene>
    <name evidence="2" type="ORF">TNS_ORF269</name>
</gene>
<feature type="transmembrane region" description="Helical" evidence="1">
    <location>
        <begin position="61"/>
        <end position="78"/>
    </location>
</feature>
<proteinExistence type="predicted"/>
<keyword evidence="1" id="KW-0472">Membrane</keyword>
<keyword evidence="3" id="KW-1185">Reference proteome</keyword>
<name>V9SGT4_9VIRU</name>
<keyword evidence="1" id="KW-1133">Transmembrane helix</keyword>
<organism evidence="2 3">
    <name type="scientific">Tunisvirus fontaine2</name>
    <dbReference type="NCBI Taxonomy" id="1421067"/>
    <lineage>
        <taxon>Viruses</taxon>
        <taxon>Varidnaviria</taxon>
        <taxon>Bamfordvirae</taxon>
        <taxon>Nucleocytoviricota</taxon>
        <taxon>Megaviricetes</taxon>
        <taxon>Pimascovirales</taxon>
        <taxon>Pimascovirales incertae sedis</taxon>
        <taxon>Marseilleviridae</taxon>
        <taxon>Losannavirus</taxon>
        <taxon>Losannavirus tunisense</taxon>
    </lineage>
</organism>
<evidence type="ECO:0000256" key="1">
    <source>
        <dbReference type="SAM" id="Phobius"/>
    </source>
</evidence>